<dbReference type="Proteomes" id="UP000712600">
    <property type="component" value="Unassembled WGS sequence"/>
</dbReference>
<dbReference type="EMBL" id="QGKX02002183">
    <property type="protein sequence ID" value="KAF3485485.1"/>
    <property type="molecule type" value="Genomic_DNA"/>
</dbReference>
<proteinExistence type="predicted"/>
<evidence type="ECO:0000313" key="2">
    <source>
        <dbReference type="EMBL" id="KAF3485485.1"/>
    </source>
</evidence>
<organism evidence="2 3">
    <name type="scientific">Brassica cretica</name>
    <name type="common">Mustard</name>
    <dbReference type="NCBI Taxonomy" id="69181"/>
    <lineage>
        <taxon>Eukaryota</taxon>
        <taxon>Viridiplantae</taxon>
        <taxon>Streptophyta</taxon>
        <taxon>Embryophyta</taxon>
        <taxon>Tracheophyta</taxon>
        <taxon>Spermatophyta</taxon>
        <taxon>Magnoliopsida</taxon>
        <taxon>eudicotyledons</taxon>
        <taxon>Gunneridae</taxon>
        <taxon>Pentapetalae</taxon>
        <taxon>rosids</taxon>
        <taxon>malvids</taxon>
        <taxon>Brassicales</taxon>
        <taxon>Brassicaceae</taxon>
        <taxon>Brassiceae</taxon>
        <taxon>Brassica</taxon>
    </lineage>
</organism>
<comment type="caution">
    <text evidence="2">The sequence shown here is derived from an EMBL/GenBank/DDBJ whole genome shotgun (WGS) entry which is preliminary data.</text>
</comment>
<accession>A0A8S9MNJ4</accession>
<sequence>MGVMMRPKLNQSLRFRFKKSDLELSGYHSGGGGGYGGGGVDVVVMKVTVALVVNVVVDEDLVVSGCVDVVDVVDVTGRVVDGALGGGYESGNRGRGDTGGVVDGDLMVVCVDVVDVVGRFVDEDFMVSGSVDVVDMTERVANGALGDGYESGGEDSGGSGDGRYEDDDGGGD</sequence>
<gene>
    <name evidence="2" type="ORF">F2Q69_00055980</name>
</gene>
<evidence type="ECO:0000313" key="3">
    <source>
        <dbReference type="Proteomes" id="UP000712600"/>
    </source>
</evidence>
<name>A0A8S9MNJ4_BRACR</name>
<protein>
    <submittedName>
        <fullName evidence="2">Uncharacterized protein</fullName>
    </submittedName>
</protein>
<feature type="compositionally biased region" description="Gly residues" evidence="1">
    <location>
        <begin position="145"/>
        <end position="161"/>
    </location>
</feature>
<reference evidence="2" key="1">
    <citation type="submission" date="2019-12" db="EMBL/GenBank/DDBJ databases">
        <title>Genome sequencing and annotation of Brassica cretica.</title>
        <authorList>
            <person name="Studholme D.J."/>
            <person name="Sarris P."/>
        </authorList>
    </citation>
    <scope>NUCLEOTIDE SEQUENCE</scope>
    <source>
        <strain evidence="2">PFS-109/04</strain>
        <tissue evidence="2">Leaf</tissue>
    </source>
</reference>
<feature type="region of interest" description="Disordered" evidence="1">
    <location>
        <begin position="144"/>
        <end position="172"/>
    </location>
</feature>
<dbReference type="AlphaFoldDB" id="A0A8S9MNJ4"/>
<evidence type="ECO:0000256" key="1">
    <source>
        <dbReference type="SAM" id="MobiDB-lite"/>
    </source>
</evidence>